<sequence length="234" mass="25190">MKRLFTILITLTLLLGLTACGQVETQSNPGQSQTQQEGISSKEESSTPNQSTPPAFSTPEAGESDVETPEDGVLVAYFSATGNTEGIAQHLQSILDADLYEIVPEVPYTDEDLNYSNDNCRANQEQNDPAARPAITGTLEHPENYNVVFLGYPIWWGQAPKVIYTFLESCDFGDATIVPFCTSGSSGIGSSADGLQELTENARWLDGQRFSGSASQNTVASWVQGLDLPESSPV</sequence>
<dbReference type="InterPro" id="IPR008254">
    <property type="entry name" value="Flavodoxin/NO_synth"/>
</dbReference>
<dbReference type="GO" id="GO:0010181">
    <property type="term" value="F:FMN binding"/>
    <property type="evidence" value="ECO:0007669"/>
    <property type="project" value="InterPro"/>
</dbReference>
<accession>A6NU70</accession>
<dbReference type="eggNOG" id="COG0716">
    <property type="taxonomic scope" value="Bacteria"/>
</dbReference>
<keyword evidence="5" id="KW-1185">Reference proteome</keyword>
<dbReference type="Proteomes" id="UP000003639">
    <property type="component" value="Unassembled WGS sequence"/>
</dbReference>
<feature type="domain" description="Flavodoxin-like" evidence="3">
    <location>
        <begin position="73"/>
        <end position="224"/>
    </location>
</feature>
<evidence type="ECO:0000256" key="2">
    <source>
        <dbReference type="SAM" id="SignalP"/>
    </source>
</evidence>
<comment type="caution">
    <text evidence="4">The sequence shown here is derived from an EMBL/GenBank/DDBJ whole genome shotgun (WGS) entry which is preliminary data.</text>
</comment>
<proteinExistence type="predicted"/>
<keyword evidence="2" id="KW-0732">Signal</keyword>
<reference evidence="4 5" key="2">
    <citation type="submission" date="2007-06" db="EMBL/GenBank/DDBJ databases">
        <title>Draft genome sequence of Pseudoflavonifractor capillosus ATCC 29799.</title>
        <authorList>
            <person name="Sudarsanam P."/>
            <person name="Ley R."/>
            <person name="Guruge J."/>
            <person name="Turnbaugh P.J."/>
            <person name="Mahowald M."/>
            <person name="Liep D."/>
            <person name="Gordon J."/>
        </authorList>
    </citation>
    <scope>NUCLEOTIDE SEQUENCE [LARGE SCALE GENOMIC DNA]</scope>
    <source>
        <strain evidence="4 5">ATCC 29799</strain>
    </source>
</reference>
<name>A6NU70_9FIRM</name>
<dbReference type="STRING" id="411467.BACCAP_01752"/>
<dbReference type="InterPro" id="IPR029039">
    <property type="entry name" value="Flavoprotein-like_sf"/>
</dbReference>
<evidence type="ECO:0000259" key="3">
    <source>
        <dbReference type="Pfam" id="PF12682"/>
    </source>
</evidence>
<dbReference type="SUPFAM" id="SSF52218">
    <property type="entry name" value="Flavoproteins"/>
    <property type="match status" value="1"/>
</dbReference>
<feature type="compositionally biased region" description="Polar residues" evidence="1">
    <location>
        <begin position="24"/>
        <end position="39"/>
    </location>
</feature>
<dbReference type="OrthoDB" id="9806505at2"/>
<protein>
    <recommendedName>
        <fullName evidence="3">Flavodoxin-like domain-containing protein</fullName>
    </recommendedName>
</protein>
<dbReference type="GO" id="GO:0016651">
    <property type="term" value="F:oxidoreductase activity, acting on NAD(P)H"/>
    <property type="evidence" value="ECO:0007669"/>
    <property type="project" value="UniProtKB-ARBA"/>
</dbReference>
<evidence type="ECO:0000256" key="1">
    <source>
        <dbReference type="SAM" id="MobiDB-lite"/>
    </source>
</evidence>
<dbReference type="AlphaFoldDB" id="A6NU70"/>
<evidence type="ECO:0000313" key="4">
    <source>
        <dbReference type="EMBL" id="EDN00417.1"/>
    </source>
</evidence>
<dbReference type="Pfam" id="PF12682">
    <property type="entry name" value="Flavodoxin_4"/>
    <property type="match status" value="1"/>
</dbReference>
<dbReference type="EMBL" id="AAXG02000011">
    <property type="protein sequence ID" value="EDN00417.1"/>
    <property type="molecule type" value="Genomic_DNA"/>
</dbReference>
<gene>
    <name evidence="4" type="ORF">BACCAP_01752</name>
</gene>
<feature type="region of interest" description="Disordered" evidence="1">
    <location>
        <begin position="24"/>
        <end position="67"/>
    </location>
</feature>
<feature type="signal peptide" evidence="2">
    <location>
        <begin position="1"/>
        <end position="21"/>
    </location>
</feature>
<dbReference type="PANTHER" id="PTHR39201">
    <property type="entry name" value="EXPORTED PROTEIN-RELATED"/>
    <property type="match status" value="1"/>
</dbReference>
<evidence type="ECO:0000313" key="5">
    <source>
        <dbReference type="Proteomes" id="UP000003639"/>
    </source>
</evidence>
<feature type="compositionally biased region" description="Polar residues" evidence="1">
    <location>
        <begin position="46"/>
        <end position="55"/>
    </location>
</feature>
<feature type="chain" id="PRO_5039463004" description="Flavodoxin-like domain-containing protein" evidence="2">
    <location>
        <begin position="22"/>
        <end position="234"/>
    </location>
</feature>
<organism evidence="4 5">
    <name type="scientific">Pseudoflavonifractor capillosus ATCC 29799</name>
    <dbReference type="NCBI Taxonomy" id="411467"/>
    <lineage>
        <taxon>Bacteria</taxon>
        <taxon>Bacillati</taxon>
        <taxon>Bacillota</taxon>
        <taxon>Clostridia</taxon>
        <taxon>Eubacteriales</taxon>
        <taxon>Oscillospiraceae</taxon>
        <taxon>Pseudoflavonifractor</taxon>
    </lineage>
</organism>
<dbReference type="RefSeq" id="WP_006572297.1">
    <property type="nucleotide sequence ID" value="NZ_AAXG02000011.1"/>
</dbReference>
<reference evidence="4 5" key="1">
    <citation type="submission" date="2007-04" db="EMBL/GenBank/DDBJ databases">
        <authorList>
            <person name="Fulton L."/>
            <person name="Clifton S."/>
            <person name="Fulton B."/>
            <person name="Xu J."/>
            <person name="Minx P."/>
            <person name="Pepin K.H."/>
            <person name="Johnson M."/>
            <person name="Thiruvilangam P."/>
            <person name="Bhonagiri V."/>
            <person name="Nash W.E."/>
            <person name="Mardis E.R."/>
            <person name="Wilson R.K."/>
        </authorList>
    </citation>
    <scope>NUCLEOTIDE SEQUENCE [LARGE SCALE GENOMIC DNA]</scope>
    <source>
        <strain evidence="4 5">ATCC 29799</strain>
    </source>
</reference>
<dbReference type="Gene3D" id="3.40.50.360">
    <property type="match status" value="1"/>
</dbReference>
<dbReference type="PROSITE" id="PS51257">
    <property type="entry name" value="PROKAR_LIPOPROTEIN"/>
    <property type="match status" value="1"/>
</dbReference>
<dbReference type="PANTHER" id="PTHR39201:SF1">
    <property type="entry name" value="FLAVODOXIN-LIKE DOMAIN-CONTAINING PROTEIN"/>
    <property type="match status" value="1"/>
</dbReference>